<protein>
    <submittedName>
        <fullName evidence="2">Uncharacterized protein</fullName>
    </submittedName>
</protein>
<keyword evidence="3" id="KW-1185">Reference proteome</keyword>
<feature type="region of interest" description="Disordered" evidence="1">
    <location>
        <begin position="295"/>
        <end position="373"/>
    </location>
</feature>
<dbReference type="EMBL" id="JBANMG010000002">
    <property type="protein sequence ID" value="KAK6957142.1"/>
    <property type="molecule type" value="Genomic_DNA"/>
</dbReference>
<dbReference type="PANTHER" id="PTHR22794">
    <property type="entry name" value="THAP DOMAIN PROTEIN 11"/>
    <property type="match status" value="1"/>
</dbReference>
<feature type="compositionally biased region" description="Basic and acidic residues" evidence="1">
    <location>
        <begin position="195"/>
        <end position="226"/>
    </location>
</feature>
<evidence type="ECO:0000313" key="2">
    <source>
        <dbReference type="EMBL" id="KAK6957142.1"/>
    </source>
</evidence>
<evidence type="ECO:0000256" key="1">
    <source>
        <dbReference type="SAM" id="MobiDB-lite"/>
    </source>
</evidence>
<comment type="caution">
    <text evidence="2">The sequence shown here is derived from an EMBL/GenBank/DDBJ whole genome shotgun (WGS) entry which is preliminary data.</text>
</comment>
<feature type="compositionally biased region" description="Polar residues" evidence="1">
    <location>
        <begin position="449"/>
        <end position="469"/>
    </location>
</feature>
<evidence type="ECO:0000313" key="3">
    <source>
        <dbReference type="Proteomes" id="UP001369815"/>
    </source>
</evidence>
<feature type="compositionally biased region" description="Polar residues" evidence="1">
    <location>
        <begin position="331"/>
        <end position="342"/>
    </location>
</feature>
<dbReference type="GO" id="GO:0000329">
    <property type="term" value="C:fungal-type vacuole membrane"/>
    <property type="evidence" value="ECO:0007669"/>
    <property type="project" value="TreeGrafter"/>
</dbReference>
<dbReference type="Proteomes" id="UP001369815">
    <property type="component" value="Unassembled WGS sequence"/>
</dbReference>
<gene>
    <name evidence="2" type="ORF">Daesc_002427</name>
</gene>
<feature type="region of interest" description="Disordered" evidence="1">
    <location>
        <begin position="1"/>
        <end position="281"/>
    </location>
</feature>
<feature type="compositionally biased region" description="Polar residues" evidence="1">
    <location>
        <begin position="107"/>
        <end position="122"/>
    </location>
</feature>
<organism evidence="2 3">
    <name type="scientific">Daldinia eschscholtzii</name>
    <dbReference type="NCBI Taxonomy" id="292717"/>
    <lineage>
        <taxon>Eukaryota</taxon>
        <taxon>Fungi</taxon>
        <taxon>Dikarya</taxon>
        <taxon>Ascomycota</taxon>
        <taxon>Pezizomycotina</taxon>
        <taxon>Sordariomycetes</taxon>
        <taxon>Xylariomycetidae</taxon>
        <taxon>Xylariales</taxon>
        <taxon>Hypoxylaceae</taxon>
        <taxon>Daldinia</taxon>
    </lineage>
</organism>
<reference evidence="2 3" key="1">
    <citation type="journal article" date="2024" name="Front Chem Biol">
        <title>Unveiling the potential of Daldinia eschscholtzii MFLUCC 19-0629 through bioactivity and bioinformatics studies for enhanced sustainable agriculture production.</title>
        <authorList>
            <person name="Brooks S."/>
            <person name="Weaver J.A."/>
            <person name="Klomchit A."/>
            <person name="Alharthi S.A."/>
            <person name="Onlamun T."/>
            <person name="Nurani R."/>
            <person name="Vong T.K."/>
            <person name="Alberti F."/>
            <person name="Greco C."/>
        </authorList>
    </citation>
    <scope>NUCLEOTIDE SEQUENCE [LARGE SCALE GENOMIC DNA]</scope>
    <source>
        <strain evidence="2">MFLUCC 19-0629</strain>
    </source>
</reference>
<dbReference type="GO" id="GO:0031931">
    <property type="term" value="C:TORC1 complex"/>
    <property type="evidence" value="ECO:0007669"/>
    <property type="project" value="TreeGrafter"/>
</dbReference>
<feature type="region of interest" description="Disordered" evidence="1">
    <location>
        <begin position="449"/>
        <end position="533"/>
    </location>
</feature>
<feature type="compositionally biased region" description="Basic residues" evidence="1">
    <location>
        <begin position="35"/>
        <end position="44"/>
    </location>
</feature>
<feature type="compositionally biased region" description="Polar residues" evidence="1">
    <location>
        <begin position="227"/>
        <end position="280"/>
    </location>
</feature>
<accession>A0AAX6MY88</accession>
<name>A0AAX6MY88_9PEZI</name>
<proteinExistence type="predicted"/>
<dbReference type="AlphaFoldDB" id="A0AAX6MY88"/>
<sequence>MAKDNDNSAANPPQSKRPPANRHDSDSQVSDHASHQHHRSKPQKHVVGGGATGRFHPRVASSKALHKHHTSSTSKLTRRPPSPSPERAPVAAQSHRRSNSDVKLQRDSSSSNLNKNPSQSSLKRNRSHVEIGKRPKSTAALKRSSSHKDVNKLKGAKSQVHFDLGSDQEDEWVDASASASPYLSRRGSAVSSEGKAPHSRDNSRPQTPHEDTTARKKESSPRRETAQHNQYLTSRLLQRTPSSSVPPQMSTETVSVRHQSGSPESQLSHGQSSLYGTPKNTAVVGSGQEELISRFVNGSGPGSGPNIENGGFYPPTRNPSHRSEAVRRPQSLGNLNQNYRTSISDDETDSALAPRTKKTVYKPAPAEKSRTQQKLNLQRASSSIEPAQPVGGVGVGVGVGPLTSGYSYDNRDPRMSKLLERTGMEYLVVRRYQNPIARSIARLSHLPSANKSQHIPNHNGSNGTANGKRTSGIGGSRLGLSQSLTDRVKSRPATPSQGAPVRANAVNSSFEGDEERLHERISGSDYAGGEDDGVTGILRNLWDKSMDLSASQD</sequence>
<dbReference type="PANTHER" id="PTHR22794:SF2">
    <property type="entry name" value="THAP DOMAIN-CONTAINING PROTEIN 11"/>
    <property type="match status" value="1"/>
</dbReference>